<dbReference type="EMBL" id="CAFBMH010000047">
    <property type="protein sequence ID" value="CAB4910034.1"/>
    <property type="molecule type" value="Genomic_DNA"/>
</dbReference>
<proteinExistence type="inferred from homology"/>
<keyword evidence="4" id="KW-0274">FAD</keyword>
<dbReference type="Gene3D" id="1.20.140.10">
    <property type="entry name" value="Butyryl-CoA Dehydrogenase, subunit A, domain 3"/>
    <property type="match status" value="1"/>
</dbReference>
<dbReference type="SUPFAM" id="SSF56645">
    <property type="entry name" value="Acyl-CoA dehydrogenase NM domain-like"/>
    <property type="match status" value="1"/>
</dbReference>
<name>A0A6J6V7X1_9ZZZZ</name>
<accession>A0A6J6V7X1</accession>
<evidence type="ECO:0000313" key="8">
    <source>
        <dbReference type="EMBL" id="CAB4910034.1"/>
    </source>
</evidence>
<dbReference type="GO" id="GO:0050660">
    <property type="term" value="F:flavin adenine dinucleotide binding"/>
    <property type="evidence" value="ECO:0007669"/>
    <property type="project" value="InterPro"/>
</dbReference>
<evidence type="ECO:0000313" key="9">
    <source>
        <dbReference type="EMBL" id="CAB5016030.1"/>
    </source>
</evidence>
<evidence type="ECO:0000256" key="5">
    <source>
        <dbReference type="ARBA" id="ARBA00023002"/>
    </source>
</evidence>
<dbReference type="InterPro" id="IPR009100">
    <property type="entry name" value="AcylCoA_DH/oxidase_NM_dom_sf"/>
</dbReference>
<dbReference type="Gene3D" id="1.10.540.10">
    <property type="entry name" value="Acyl-CoA dehydrogenase/oxidase, N-terminal domain"/>
    <property type="match status" value="1"/>
</dbReference>
<reference evidence="7" key="1">
    <citation type="submission" date="2020-05" db="EMBL/GenBank/DDBJ databases">
        <authorList>
            <person name="Chiriac C."/>
            <person name="Salcher M."/>
            <person name="Ghai R."/>
            <person name="Kavagutti S V."/>
        </authorList>
    </citation>
    <scope>NUCLEOTIDE SEQUENCE</scope>
</reference>
<evidence type="ECO:0000256" key="1">
    <source>
        <dbReference type="ARBA" id="ARBA00001974"/>
    </source>
</evidence>
<evidence type="ECO:0000256" key="4">
    <source>
        <dbReference type="ARBA" id="ARBA00022827"/>
    </source>
</evidence>
<dbReference type="InterPro" id="IPR037069">
    <property type="entry name" value="AcylCoA_DH/ox_N_sf"/>
</dbReference>
<feature type="domain" description="Acyl-CoA dehydrogenase/oxidase C-terminal" evidence="6">
    <location>
        <begin position="202"/>
        <end position="335"/>
    </location>
</feature>
<keyword evidence="5" id="KW-0560">Oxidoreductase</keyword>
<dbReference type="EMBL" id="CAFBOS010000196">
    <property type="protein sequence ID" value="CAB5016030.1"/>
    <property type="molecule type" value="Genomic_DNA"/>
</dbReference>
<dbReference type="InterPro" id="IPR036250">
    <property type="entry name" value="AcylCo_DH-like_C"/>
</dbReference>
<comment type="similarity">
    <text evidence="2">Belongs to the acyl-CoA dehydrogenase family.</text>
</comment>
<dbReference type="Pfam" id="PF00441">
    <property type="entry name" value="Acyl-CoA_dh_1"/>
    <property type="match status" value="1"/>
</dbReference>
<dbReference type="InterPro" id="IPR009075">
    <property type="entry name" value="AcylCo_DH/oxidase_C"/>
</dbReference>
<gene>
    <name evidence="7" type="ORF">UFOPK2754_02919</name>
    <name evidence="8" type="ORF">UFOPK3543_01436</name>
    <name evidence="9" type="ORF">UFOPK3967_02501</name>
</gene>
<comment type="cofactor">
    <cofactor evidence="1">
        <name>FAD</name>
        <dbReference type="ChEBI" id="CHEBI:57692"/>
    </cofactor>
</comment>
<organism evidence="7">
    <name type="scientific">freshwater metagenome</name>
    <dbReference type="NCBI Taxonomy" id="449393"/>
    <lineage>
        <taxon>unclassified sequences</taxon>
        <taxon>metagenomes</taxon>
        <taxon>ecological metagenomes</taxon>
    </lineage>
</organism>
<evidence type="ECO:0000256" key="2">
    <source>
        <dbReference type="ARBA" id="ARBA00009347"/>
    </source>
</evidence>
<dbReference type="EMBL" id="CAEZYR010000158">
    <property type="protein sequence ID" value="CAB4767804.1"/>
    <property type="molecule type" value="Genomic_DNA"/>
</dbReference>
<dbReference type="PANTHER" id="PTHR43884">
    <property type="entry name" value="ACYL-COA DEHYDROGENASE"/>
    <property type="match status" value="1"/>
</dbReference>
<dbReference type="PANTHER" id="PTHR43884:SF20">
    <property type="entry name" value="ACYL-COA DEHYDROGENASE FADE28"/>
    <property type="match status" value="1"/>
</dbReference>
<evidence type="ECO:0000259" key="6">
    <source>
        <dbReference type="Pfam" id="PF00441"/>
    </source>
</evidence>
<dbReference type="GO" id="GO:0003995">
    <property type="term" value="F:acyl-CoA dehydrogenase activity"/>
    <property type="evidence" value="ECO:0007669"/>
    <property type="project" value="TreeGrafter"/>
</dbReference>
<keyword evidence="3" id="KW-0285">Flavoprotein</keyword>
<sequence>MEAALSEDQFLIVETAARVAEQLACPAPTELPTTDDDLVGWEMLTEIGFASMHVDGTHGGGDAHSTDVALVTEQLAATLSCVPYLGQGVLGPELAWRLGAPSSVLAGIVDGTRRVTIALDPSLRSIARVGHRGMAWDARGATHALALDATRCLCLVEIAPQVERSADITRVLRAVDAGAAFEVVSEPADADAVTRFEAFALAMLAADLVGVMQSAVDAAVGYVKSREQFGVAVGTFQAVQHLAADAKVLLEGARSSMWFASWASDELDPDAALLAARQAKAYCSRVALEVVELQVQLFGGIAITWEERAHVRVRRVLLDALTLGDVAFHEDAIAATRLRIGD</sequence>
<dbReference type="SUPFAM" id="SSF47203">
    <property type="entry name" value="Acyl-CoA dehydrogenase C-terminal domain-like"/>
    <property type="match status" value="1"/>
</dbReference>
<evidence type="ECO:0000313" key="7">
    <source>
        <dbReference type="EMBL" id="CAB4767804.1"/>
    </source>
</evidence>
<protein>
    <submittedName>
        <fullName evidence="7">Unannotated protein</fullName>
    </submittedName>
</protein>
<evidence type="ECO:0000256" key="3">
    <source>
        <dbReference type="ARBA" id="ARBA00022630"/>
    </source>
</evidence>
<dbReference type="AlphaFoldDB" id="A0A6J6V7X1"/>